<name>A0A7M5VDX8_9CNID</name>
<dbReference type="PANTHER" id="PTHR12247">
    <property type="entry name" value="POLYCOMB GROUP PROTEIN"/>
    <property type="match status" value="1"/>
</dbReference>
<dbReference type="Pfam" id="PF00536">
    <property type="entry name" value="SAM_1"/>
    <property type="match status" value="1"/>
</dbReference>
<feature type="domain" description="SAM" evidence="2">
    <location>
        <begin position="362"/>
        <end position="425"/>
    </location>
</feature>
<dbReference type="CDD" id="cd09509">
    <property type="entry name" value="SAM_Polycomb"/>
    <property type="match status" value="1"/>
</dbReference>
<evidence type="ECO:0000313" key="3">
    <source>
        <dbReference type="EnsemblMetazoa" id="CLYHEMP008241.2"/>
    </source>
</evidence>
<protein>
    <recommendedName>
        <fullName evidence="2">SAM domain-containing protein</fullName>
    </recommendedName>
</protein>
<dbReference type="SMART" id="SM00454">
    <property type="entry name" value="SAM"/>
    <property type="match status" value="1"/>
</dbReference>
<accession>A0A7M5VDX8</accession>
<dbReference type="AlphaFoldDB" id="A0A7M5VDX8"/>
<evidence type="ECO:0000313" key="4">
    <source>
        <dbReference type="Proteomes" id="UP000594262"/>
    </source>
</evidence>
<keyword evidence="4" id="KW-1185">Reference proteome</keyword>
<dbReference type="GO" id="GO:0042393">
    <property type="term" value="F:histone binding"/>
    <property type="evidence" value="ECO:0007669"/>
    <property type="project" value="TreeGrafter"/>
</dbReference>
<dbReference type="Proteomes" id="UP000594262">
    <property type="component" value="Unplaced"/>
</dbReference>
<dbReference type="InterPro" id="IPR013761">
    <property type="entry name" value="SAM/pointed_sf"/>
</dbReference>
<sequence length="425" mass="47017">MLFRCEDDEACRLIVNAFKTATRPSNVKMERLKFPKTQRKRRNDSATESNEAYEKKQRVEQLIGALSKPAKKLSSSSSIDSIDTKLCIEQPDDEEENVDVVTSSPPSPVLMTSSQNHDIIKPESMDAPLSPMKLKPESAEKLSTSSPTASSTNTKPIAKVVHFSPKIIQVEKPVFTDKPSARSTRAAAKNAAKKSMFSPPIPPVSTANIYKEAPRQLTRVPRDTNIPLIVYNPPKSKTTSSLTSSAPSVIPIAPITTAPGNVILQASIYHAGNPHQPPTLIPASQLKKMAKQTTTKSRGKQGRDKKPMIAPLPYVTHAMVSPPFISVQPQPPAPLKIKEEPRDTNHNNDEHPSFLQADFRQWSVEQVYQHFLNSDCSKYADIFREQEIDGKALLHLDEMNISKLLNVKMGPAIKLSAIIKELKNP</sequence>
<proteinExistence type="predicted"/>
<reference evidence="3" key="1">
    <citation type="submission" date="2021-01" db="UniProtKB">
        <authorList>
            <consortium name="EnsemblMetazoa"/>
        </authorList>
    </citation>
    <scope>IDENTIFICATION</scope>
</reference>
<evidence type="ECO:0000256" key="1">
    <source>
        <dbReference type="SAM" id="MobiDB-lite"/>
    </source>
</evidence>
<dbReference type="GO" id="GO:0005634">
    <property type="term" value="C:nucleus"/>
    <property type="evidence" value="ECO:0007669"/>
    <property type="project" value="TreeGrafter"/>
</dbReference>
<dbReference type="GO" id="GO:0045892">
    <property type="term" value="P:negative regulation of DNA-templated transcription"/>
    <property type="evidence" value="ECO:0007669"/>
    <property type="project" value="TreeGrafter"/>
</dbReference>
<organism evidence="3 4">
    <name type="scientific">Clytia hemisphaerica</name>
    <dbReference type="NCBI Taxonomy" id="252671"/>
    <lineage>
        <taxon>Eukaryota</taxon>
        <taxon>Metazoa</taxon>
        <taxon>Cnidaria</taxon>
        <taxon>Hydrozoa</taxon>
        <taxon>Hydroidolina</taxon>
        <taxon>Leptothecata</taxon>
        <taxon>Obeliida</taxon>
        <taxon>Clytiidae</taxon>
        <taxon>Clytia</taxon>
    </lineage>
</organism>
<dbReference type="Gene3D" id="1.10.150.50">
    <property type="entry name" value="Transcription Factor, Ets-1"/>
    <property type="match status" value="1"/>
</dbReference>
<dbReference type="SUPFAM" id="SSF47769">
    <property type="entry name" value="SAM/Pointed domain"/>
    <property type="match status" value="1"/>
</dbReference>
<dbReference type="GO" id="GO:0003682">
    <property type="term" value="F:chromatin binding"/>
    <property type="evidence" value="ECO:0007669"/>
    <property type="project" value="TreeGrafter"/>
</dbReference>
<dbReference type="PANTHER" id="PTHR12247:SF131">
    <property type="entry name" value="LD05287P"/>
    <property type="match status" value="1"/>
</dbReference>
<dbReference type="EnsemblMetazoa" id="CLYHEMT008241.2">
    <property type="protein sequence ID" value="CLYHEMP008241.2"/>
    <property type="gene ID" value="CLYHEMG008241"/>
</dbReference>
<feature type="compositionally biased region" description="Low complexity" evidence="1">
    <location>
        <begin position="143"/>
        <end position="153"/>
    </location>
</feature>
<dbReference type="OrthoDB" id="10556840at2759"/>
<dbReference type="PROSITE" id="PS50105">
    <property type="entry name" value="SAM_DOMAIN"/>
    <property type="match status" value="1"/>
</dbReference>
<dbReference type="InterPro" id="IPR050548">
    <property type="entry name" value="PcG_chromatin_remod_factors"/>
</dbReference>
<evidence type="ECO:0000259" key="2">
    <source>
        <dbReference type="PROSITE" id="PS50105"/>
    </source>
</evidence>
<dbReference type="InterPro" id="IPR001660">
    <property type="entry name" value="SAM"/>
</dbReference>
<feature type="region of interest" description="Disordered" evidence="1">
    <location>
        <begin position="84"/>
        <end position="153"/>
    </location>
</feature>
<feature type="region of interest" description="Disordered" evidence="1">
    <location>
        <begin position="34"/>
        <end position="56"/>
    </location>
</feature>